<organism evidence="1">
    <name type="scientific">Zea mays</name>
    <name type="common">Maize</name>
    <dbReference type="NCBI Taxonomy" id="4577"/>
    <lineage>
        <taxon>Eukaryota</taxon>
        <taxon>Viridiplantae</taxon>
        <taxon>Streptophyta</taxon>
        <taxon>Embryophyta</taxon>
        <taxon>Tracheophyta</taxon>
        <taxon>Spermatophyta</taxon>
        <taxon>Magnoliopsida</taxon>
        <taxon>Liliopsida</taxon>
        <taxon>Poales</taxon>
        <taxon>Poaceae</taxon>
        <taxon>PACMAD clade</taxon>
        <taxon>Panicoideae</taxon>
        <taxon>Andropogonodae</taxon>
        <taxon>Andropogoneae</taxon>
        <taxon>Tripsacinae</taxon>
        <taxon>Zea</taxon>
    </lineage>
</organism>
<dbReference type="AlphaFoldDB" id="A0A1D6QI19"/>
<proteinExistence type="predicted"/>
<reference evidence="1" key="1">
    <citation type="submission" date="2015-12" db="EMBL/GenBank/DDBJ databases">
        <title>Update maize B73 reference genome by single molecule sequencing technologies.</title>
        <authorList>
            <consortium name="Maize Genome Sequencing Project"/>
            <person name="Ware D."/>
        </authorList>
    </citation>
    <scope>NUCLEOTIDE SEQUENCE</scope>
    <source>
        <tissue evidence="1">Seedling</tissue>
    </source>
</reference>
<dbReference type="EMBL" id="CM000780">
    <property type="protein sequence ID" value="AQK57513.1"/>
    <property type="molecule type" value="Genomic_DNA"/>
</dbReference>
<protein>
    <submittedName>
        <fullName evidence="1">Uncharacterized protein</fullName>
    </submittedName>
</protein>
<accession>A0A1D6QI19</accession>
<evidence type="ECO:0000313" key="1">
    <source>
        <dbReference type="EMBL" id="AQK57499.1"/>
    </source>
</evidence>
<gene>
    <name evidence="1" type="ORF">ZEAMMB73_Zm00001d052620</name>
</gene>
<name>A0A1D6QI19_MAIZE</name>
<dbReference type="EMBL" id="CM000780">
    <property type="protein sequence ID" value="AQK57499.1"/>
    <property type="molecule type" value="Genomic_DNA"/>
</dbReference>
<sequence>MLTAFIEILYYCLLDVTVRGSQRGSILCYVISA</sequence>